<proteinExistence type="predicted"/>
<gene>
    <name evidence="1" type="ORF">GCM10025875_24530</name>
</gene>
<accession>A0AA37XFT8</accession>
<dbReference type="EMBL" id="BSUM01000001">
    <property type="protein sequence ID" value="GMA32461.1"/>
    <property type="molecule type" value="Genomic_DNA"/>
</dbReference>
<reference evidence="1" key="1">
    <citation type="journal article" date="2014" name="Int. J. Syst. Evol. Microbiol.">
        <title>Complete genome sequence of Corynebacterium casei LMG S-19264T (=DSM 44701T), isolated from a smear-ripened cheese.</title>
        <authorList>
            <consortium name="US DOE Joint Genome Institute (JGI-PGF)"/>
            <person name="Walter F."/>
            <person name="Albersmeier A."/>
            <person name="Kalinowski J."/>
            <person name="Ruckert C."/>
        </authorList>
    </citation>
    <scope>NUCLEOTIDE SEQUENCE</scope>
    <source>
        <strain evidence="1">NBRC 112290</strain>
    </source>
</reference>
<sequence>MLTRLVELVVHADDLSRSVPSVGLVDPTARTIVSRALFEVLRERSGVDHLEVLDERDWVRLATGRTAWADRGRALRPGDLAEGLPELGSHLPLL</sequence>
<dbReference type="AlphaFoldDB" id="A0AA37XFT8"/>
<comment type="caution">
    <text evidence="1">The sequence shown here is derived from an EMBL/GenBank/DDBJ whole genome shotgun (WGS) entry which is preliminary data.</text>
</comment>
<name>A0AA37XFT8_9MICO</name>
<keyword evidence="2" id="KW-1185">Reference proteome</keyword>
<evidence type="ECO:0000313" key="1">
    <source>
        <dbReference type="EMBL" id="GMA32461.1"/>
    </source>
</evidence>
<protein>
    <recommendedName>
        <fullName evidence="3">Mycothiol-dependent maleylpyruvate isomerase metal-binding domain-containing protein</fullName>
    </recommendedName>
</protein>
<evidence type="ECO:0000313" key="2">
    <source>
        <dbReference type="Proteomes" id="UP001157161"/>
    </source>
</evidence>
<dbReference type="Proteomes" id="UP001157161">
    <property type="component" value="Unassembled WGS sequence"/>
</dbReference>
<evidence type="ECO:0008006" key="3">
    <source>
        <dbReference type="Google" id="ProtNLM"/>
    </source>
</evidence>
<organism evidence="1 2">
    <name type="scientific">Litorihabitans aurantiacus</name>
    <dbReference type="NCBI Taxonomy" id="1930061"/>
    <lineage>
        <taxon>Bacteria</taxon>
        <taxon>Bacillati</taxon>
        <taxon>Actinomycetota</taxon>
        <taxon>Actinomycetes</taxon>
        <taxon>Micrococcales</taxon>
        <taxon>Beutenbergiaceae</taxon>
        <taxon>Litorihabitans</taxon>
    </lineage>
</organism>
<reference evidence="1" key="2">
    <citation type="submission" date="2023-02" db="EMBL/GenBank/DDBJ databases">
        <authorList>
            <person name="Sun Q."/>
            <person name="Mori K."/>
        </authorList>
    </citation>
    <scope>NUCLEOTIDE SEQUENCE</scope>
    <source>
        <strain evidence="1">NBRC 112290</strain>
    </source>
</reference>
<dbReference type="RefSeq" id="WP_284251149.1">
    <property type="nucleotide sequence ID" value="NZ_BSUM01000001.1"/>
</dbReference>